<feature type="region of interest" description="Disordered" evidence="6">
    <location>
        <begin position="364"/>
        <end position="402"/>
    </location>
</feature>
<feature type="compositionally biased region" description="Basic residues" evidence="6">
    <location>
        <begin position="428"/>
        <end position="447"/>
    </location>
</feature>
<feature type="region of interest" description="Disordered" evidence="6">
    <location>
        <begin position="598"/>
        <end position="636"/>
    </location>
</feature>
<dbReference type="CDD" id="cd05497">
    <property type="entry name" value="Bromo_Brdt_I_like"/>
    <property type="match status" value="1"/>
</dbReference>
<dbReference type="GO" id="GO:0006355">
    <property type="term" value="P:regulation of DNA-templated transcription"/>
    <property type="evidence" value="ECO:0007669"/>
    <property type="project" value="TreeGrafter"/>
</dbReference>
<evidence type="ECO:0000256" key="3">
    <source>
        <dbReference type="ARBA" id="ARBA00023117"/>
    </source>
</evidence>
<dbReference type="FunFam" id="1.20.1270.220:FF:000001">
    <property type="entry name" value="bromodomain-containing protein 2 isoform X1"/>
    <property type="match status" value="1"/>
</dbReference>
<feature type="region of interest" description="Disordered" evidence="6">
    <location>
        <begin position="419"/>
        <end position="470"/>
    </location>
</feature>
<proteinExistence type="inferred from homology"/>
<protein>
    <recommendedName>
        <fullName evidence="11">Bromodomain testis-specific protein</fullName>
    </recommendedName>
</protein>
<dbReference type="InterPro" id="IPR036427">
    <property type="entry name" value="Bromodomain-like_sf"/>
</dbReference>
<evidence type="ECO:0008006" key="11">
    <source>
        <dbReference type="Google" id="ProtNLM"/>
    </source>
</evidence>
<dbReference type="GO" id="GO:0000785">
    <property type="term" value="C:chromatin"/>
    <property type="evidence" value="ECO:0007669"/>
    <property type="project" value="TreeGrafter"/>
</dbReference>
<reference evidence="9" key="2">
    <citation type="submission" date="2025-09" db="UniProtKB">
        <authorList>
            <consortium name="Ensembl"/>
        </authorList>
    </citation>
    <scope>IDENTIFICATION</scope>
</reference>
<dbReference type="Gene3D" id="1.20.1270.220">
    <property type="match status" value="1"/>
</dbReference>
<feature type="domain" description="Bromo" evidence="7">
    <location>
        <begin position="275"/>
        <end position="347"/>
    </location>
</feature>
<dbReference type="CDD" id="cd05498">
    <property type="entry name" value="Bromo_Brdt_II_like"/>
    <property type="match status" value="1"/>
</dbReference>
<feature type="region of interest" description="Disordered" evidence="6">
    <location>
        <begin position="189"/>
        <end position="259"/>
    </location>
</feature>
<feature type="compositionally biased region" description="Polar residues" evidence="6">
    <location>
        <begin position="212"/>
        <end position="227"/>
    </location>
</feature>
<dbReference type="Gene3D" id="1.20.920.10">
    <property type="entry name" value="Bromodomain-like"/>
    <property type="match status" value="2"/>
</dbReference>
<dbReference type="FunFam" id="1.20.920.10:FF:000003">
    <property type="entry name" value="Bromodomain-containing protein 2"/>
    <property type="match status" value="1"/>
</dbReference>
<accession>A0A8C6S307</accession>
<dbReference type="GO" id="GO:0005634">
    <property type="term" value="C:nucleus"/>
    <property type="evidence" value="ECO:0007669"/>
    <property type="project" value="TreeGrafter"/>
</dbReference>
<organism evidence="9 10">
    <name type="scientific">Neogobius melanostomus</name>
    <name type="common">round goby</name>
    <dbReference type="NCBI Taxonomy" id="47308"/>
    <lineage>
        <taxon>Eukaryota</taxon>
        <taxon>Metazoa</taxon>
        <taxon>Chordata</taxon>
        <taxon>Craniata</taxon>
        <taxon>Vertebrata</taxon>
        <taxon>Euteleostomi</taxon>
        <taxon>Actinopterygii</taxon>
        <taxon>Neopterygii</taxon>
        <taxon>Teleostei</taxon>
        <taxon>Neoteleostei</taxon>
        <taxon>Acanthomorphata</taxon>
        <taxon>Gobiaria</taxon>
        <taxon>Gobiiformes</taxon>
        <taxon>Gobioidei</taxon>
        <taxon>Gobiidae</taxon>
        <taxon>Benthophilinae</taxon>
        <taxon>Neogobiini</taxon>
        <taxon>Neogobius</taxon>
    </lineage>
</organism>
<keyword evidence="2" id="KW-0156">Chromatin regulator</keyword>
<feature type="compositionally biased region" description="Low complexity" evidence="6">
    <location>
        <begin position="381"/>
        <end position="397"/>
    </location>
</feature>
<dbReference type="SUPFAM" id="SSF47370">
    <property type="entry name" value="Bromodomain"/>
    <property type="match status" value="2"/>
</dbReference>
<feature type="compositionally biased region" description="Basic and acidic residues" evidence="6">
    <location>
        <begin position="243"/>
        <end position="259"/>
    </location>
</feature>
<dbReference type="InterPro" id="IPR018359">
    <property type="entry name" value="Bromodomain_CS"/>
</dbReference>
<dbReference type="InterPro" id="IPR038336">
    <property type="entry name" value="NET_sf"/>
</dbReference>
<dbReference type="InterPro" id="IPR050935">
    <property type="entry name" value="Bromo_chromatin_reader"/>
</dbReference>
<feature type="compositionally biased region" description="Basic and acidic residues" evidence="6">
    <location>
        <begin position="455"/>
        <end position="470"/>
    </location>
</feature>
<dbReference type="Proteomes" id="UP000694523">
    <property type="component" value="Unplaced"/>
</dbReference>
<dbReference type="InterPro" id="IPR001487">
    <property type="entry name" value="Bromodomain"/>
</dbReference>
<evidence type="ECO:0000313" key="9">
    <source>
        <dbReference type="Ensembl" id="ENSNMLP00000000007.1"/>
    </source>
</evidence>
<evidence type="ECO:0000256" key="2">
    <source>
        <dbReference type="ARBA" id="ARBA00022853"/>
    </source>
</evidence>
<dbReference type="PROSITE" id="PS50014">
    <property type="entry name" value="BROMODOMAIN_2"/>
    <property type="match status" value="2"/>
</dbReference>
<evidence type="ECO:0000256" key="4">
    <source>
        <dbReference type="ARBA" id="ARBA00044509"/>
    </source>
</evidence>
<evidence type="ECO:0000256" key="1">
    <source>
        <dbReference type="ARBA" id="ARBA00022737"/>
    </source>
</evidence>
<dbReference type="PANTHER" id="PTHR22880">
    <property type="entry name" value="FALZ-RELATED BROMODOMAIN-CONTAINING PROTEINS"/>
    <property type="match status" value="1"/>
</dbReference>
<dbReference type="InterPro" id="IPR043509">
    <property type="entry name" value="Bromo_Brdt_II"/>
</dbReference>
<name>A0A8C6S307_9GOBI</name>
<dbReference type="Ensembl" id="ENSNMLT00000000009.1">
    <property type="protein sequence ID" value="ENSNMLP00000000007.1"/>
    <property type="gene ID" value="ENSNMLG00000000007.1"/>
</dbReference>
<feature type="domain" description="Bromo" evidence="7">
    <location>
        <begin position="55"/>
        <end position="127"/>
    </location>
</feature>
<evidence type="ECO:0000256" key="6">
    <source>
        <dbReference type="SAM" id="MobiDB-lite"/>
    </source>
</evidence>
<dbReference type="GO" id="GO:0006338">
    <property type="term" value="P:chromatin remodeling"/>
    <property type="evidence" value="ECO:0007669"/>
    <property type="project" value="TreeGrafter"/>
</dbReference>
<evidence type="ECO:0000256" key="5">
    <source>
        <dbReference type="PROSITE-ProRule" id="PRU00035"/>
    </source>
</evidence>
<keyword evidence="1" id="KW-0677">Repeat</keyword>
<dbReference type="Pfam" id="PF00439">
    <property type="entry name" value="Bromodomain"/>
    <property type="match status" value="2"/>
</dbReference>
<dbReference type="Pfam" id="PF17035">
    <property type="entry name" value="BET"/>
    <property type="match status" value="1"/>
</dbReference>
<dbReference type="SMART" id="SM00297">
    <property type="entry name" value="BROMO"/>
    <property type="match status" value="2"/>
</dbReference>
<feature type="domain" description="NET" evidence="8">
    <location>
        <begin position="527"/>
        <end position="609"/>
    </location>
</feature>
<dbReference type="AlphaFoldDB" id="A0A8C6S307"/>
<dbReference type="PROSITE" id="PS51525">
    <property type="entry name" value="NET"/>
    <property type="match status" value="1"/>
</dbReference>
<dbReference type="InterPro" id="IPR027353">
    <property type="entry name" value="NET_dom"/>
</dbReference>
<dbReference type="PROSITE" id="PS00633">
    <property type="entry name" value="BROMODOMAIN_1"/>
    <property type="match status" value="2"/>
</dbReference>
<evidence type="ECO:0000259" key="7">
    <source>
        <dbReference type="PROSITE" id="PS50014"/>
    </source>
</evidence>
<reference evidence="9" key="1">
    <citation type="submission" date="2025-08" db="UniProtKB">
        <authorList>
            <consortium name="Ensembl"/>
        </authorList>
    </citation>
    <scope>IDENTIFICATION</scope>
</reference>
<evidence type="ECO:0000259" key="8">
    <source>
        <dbReference type="PROSITE" id="PS51525"/>
    </source>
</evidence>
<dbReference type="FunFam" id="1.20.920.10:FF:000002">
    <property type="entry name" value="Bromodomain-containing protein 4"/>
    <property type="match status" value="1"/>
</dbReference>
<feature type="compositionally biased region" description="Polar residues" evidence="6">
    <location>
        <begin position="611"/>
        <end position="636"/>
    </location>
</feature>
<sequence>MGLDVLTKGQVRRERRERGGAPTQTSKYASQLYCKLTKPCFLFQYLLKVVLKTLWTHHFAWPFQAPVDAVKLGLPDYFKIIKCPMDMGTIKKRLENHYYWNAQECLHDFNTMFTNCYIYNKPGDDIVLMAEALEKLFLQLITQMPQEEIEITVVTKGRRGPRRELAMMVFCTTVRSAVFPMMVNSTGPLRDHLKSQGPFAAQRKSQKRKADTTTPTASDQNSESSPLSEPRPQRITSRLPKRPRQDAQPDSQHQPDRHEQLPSCARLLRELLSKKHVAYAWPFYKPVDAQALGLHDYHDIIKHPMDLSTIKKKLDNSQYKDAQEFAADVRLMFSNCYKYNPPDHDIVAMARKLQDVFEMRFAKMPDEPEKTPSSRLVPALAASEDSSGSSECESAGGDSERQQRLVELQEQLKAVHEQLAALSQPQSKPRKKEREKKEKKKMKHKKKLSVDEAVEQSRKSRSSKDHSTDRKRIRWVQMCRLCMCTFGPPLIYHQGCPTFLDSRSTFLVADPHPTSPVSTSQTRRLLFSTEPSKSKAMSYEEKRQLSLDINKLPGDKLGRVVHIIQSREPALKNSNPDEIEIDFEALKPSTLRELEKYVSSSLRKKKKNSEHPLSSESGWVDESPSSASKWLSWPTV</sequence>
<evidence type="ECO:0000313" key="10">
    <source>
        <dbReference type="Proteomes" id="UP000694523"/>
    </source>
</evidence>
<comment type="similarity">
    <text evidence="4">Belongs to the BET family.</text>
</comment>
<dbReference type="PRINTS" id="PR00503">
    <property type="entry name" value="BROMODOMAIN"/>
</dbReference>
<keyword evidence="10" id="KW-1185">Reference proteome</keyword>
<dbReference type="PANTHER" id="PTHR22880:SF245">
    <property type="entry name" value="BROMODOMAIN-CONTAINING PROTEIN 4"/>
    <property type="match status" value="1"/>
</dbReference>
<keyword evidence="3 5" id="KW-0103">Bromodomain</keyword>
<feature type="region of interest" description="Disordered" evidence="6">
    <location>
        <begin position="1"/>
        <end position="23"/>
    </location>
</feature>
<dbReference type="InterPro" id="IPR043508">
    <property type="entry name" value="Bromo_Brdt_I"/>
</dbReference>